<proteinExistence type="predicted"/>
<dbReference type="EMBL" id="CP009520">
    <property type="protein sequence ID" value="AKB43883.1"/>
    <property type="molecule type" value="Genomic_DNA"/>
</dbReference>
<dbReference type="AlphaFoldDB" id="A0A0E3Q3F8"/>
<dbReference type="KEGG" id="mvc:MSVAZ_1614"/>
<gene>
    <name evidence="1" type="ORF">MSVAZ_1614</name>
</gene>
<name>A0A0E3Q3F8_9EURY</name>
<dbReference type="RefSeq" id="WP_048120202.1">
    <property type="nucleotide sequence ID" value="NZ_CP009520.1"/>
</dbReference>
<evidence type="ECO:0000313" key="2">
    <source>
        <dbReference type="Proteomes" id="UP000033096"/>
    </source>
</evidence>
<dbReference type="GeneID" id="69101639"/>
<dbReference type="Proteomes" id="UP000033096">
    <property type="component" value="Chromosome"/>
</dbReference>
<dbReference type="HOGENOM" id="CLU_1965537_0_0_2"/>
<dbReference type="PATRIC" id="fig|1434123.4.peg.1945"/>
<evidence type="ECO:0000313" key="1">
    <source>
        <dbReference type="EMBL" id="AKB43883.1"/>
    </source>
</evidence>
<reference evidence="1 2" key="1">
    <citation type="submission" date="2014-07" db="EMBL/GenBank/DDBJ databases">
        <title>Methanogenic archaea and the global carbon cycle.</title>
        <authorList>
            <person name="Henriksen J.R."/>
            <person name="Luke J."/>
            <person name="Reinhart S."/>
            <person name="Benedict M.N."/>
            <person name="Youngblut N.D."/>
            <person name="Metcalf M.E."/>
            <person name="Whitaker R.J."/>
            <person name="Metcalf W.W."/>
        </authorList>
    </citation>
    <scope>NUCLEOTIDE SEQUENCE [LARGE SCALE GENOMIC DNA]</scope>
    <source>
        <strain evidence="1 2">Z-761</strain>
    </source>
</reference>
<keyword evidence="2" id="KW-1185">Reference proteome</keyword>
<protein>
    <submittedName>
        <fullName evidence="1">Uncharacterized protein</fullName>
    </submittedName>
</protein>
<organism evidence="1 2">
    <name type="scientific">Methanosarcina vacuolata Z-761</name>
    <dbReference type="NCBI Taxonomy" id="1434123"/>
    <lineage>
        <taxon>Archaea</taxon>
        <taxon>Methanobacteriati</taxon>
        <taxon>Methanobacteriota</taxon>
        <taxon>Stenosarchaea group</taxon>
        <taxon>Methanomicrobia</taxon>
        <taxon>Methanosarcinales</taxon>
        <taxon>Methanosarcinaceae</taxon>
        <taxon>Methanosarcina</taxon>
    </lineage>
</organism>
<sequence>MMKMRKILGILLALCFVLSVTAAAVSATQNNVKNNYDSKQKYDAKNKYDSKDKYDSKNKYDNHYGKKKYFMKGHWGYKKVKHNKDSKHKSLWYTSEKYWIPGYWYWK</sequence>
<accession>A0A0E3Q3F8</accession>